<sequence>MANGNECTVDIHRMDEQASGPGGGGGRPVSGLRWMATAVKGAGSACFRTLTGPAAGPLIFACVCSALAYGTKRRRKPDVLHRPLPIAALHRSLSIAALHGGEAALERILDAQEARVDKGALDTAAEQMRLLLAKEPMTISYKELHRAAAKLEMSGKEDEAIKMLEKAAQEADEKKQPHEAHELQMLLVEMLIYKGEYKKALGCKCLEDKVISDARGPLYKAIIHSILGDMEKAKECYKEFQDVRSRFHWPESIKEGSPLYGIVHDFGKFEKVVGNLKKEIDHAKTMPK</sequence>
<dbReference type="PANTHER" id="PTHR36350">
    <property type="entry name" value="TRANSMEMBRANE PROTEIN"/>
    <property type="match status" value="1"/>
</dbReference>
<evidence type="ECO:0000313" key="3">
    <source>
        <dbReference type="RefSeq" id="XP_008783952.2"/>
    </source>
</evidence>
<keyword evidence="2" id="KW-1185">Reference proteome</keyword>
<evidence type="ECO:0000313" key="2">
    <source>
        <dbReference type="Proteomes" id="UP000228380"/>
    </source>
</evidence>
<reference evidence="2" key="1">
    <citation type="journal article" date="2019" name="Nat. Commun.">
        <title>Genome-wide association mapping of date palm fruit traits.</title>
        <authorList>
            <person name="Hazzouri K.M."/>
            <person name="Gros-Balthazard M."/>
            <person name="Flowers J.M."/>
            <person name="Copetti D."/>
            <person name="Lemansour A."/>
            <person name="Lebrun M."/>
            <person name="Masmoudi K."/>
            <person name="Ferrand S."/>
            <person name="Dhar M.I."/>
            <person name="Fresquez Z.A."/>
            <person name="Rosas U."/>
            <person name="Zhang J."/>
            <person name="Talag J."/>
            <person name="Lee S."/>
            <person name="Kudrna D."/>
            <person name="Powell R.F."/>
            <person name="Leitch I.J."/>
            <person name="Krueger R.R."/>
            <person name="Wing R.A."/>
            <person name="Amiri K.M.A."/>
            <person name="Purugganan M.D."/>
        </authorList>
    </citation>
    <scope>NUCLEOTIDE SEQUENCE [LARGE SCALE GENOMIC DNA]</scope>
    <source>
        <strain evidence="2">cv. Khalas</strain>
    </source>
</reference>
<accession>A0A8B7BRM3</accession>
<reference evidence="3" key="2">
    <citation type="submission" date="2025-08" db="UniProtKB">
        <authorList>
            <consortium name="RefSeq"/>
        </authorList>
    </citation>
    <scope>IDENTIFICATION</scope>
    <source>
        <tissue evidence="3">Young leaves</tissue>
    </source>
</reference>
<dbReference type="OrthoDB" id="1425929at2759"/>
<dbReference type="InterPro" id="IPR011990">
    <property type="entry name" value="TPR-like_helical_dom_sf"/>
</dbReference>
<feature type="region of interest" description="Disordered" evidence="1">
    <location>
        <begin position="1"/>
        <end position="27"/>
    </location>
</feature>
<protein>
    <submittedName>
        <fullName evidence="3">Uncharacterized protein LOC103703031</fullName>
    </submittedName>
</protein>
<dbReference type="PANTHER" id="PTHR36350:SF3">
    <property type="entry name" value="TRANSMEMBRANE PROTEIN"/>
    <property type="match status" value="1"/>
</dbReference>
<proteinExistence type="predicted"/>
<dbReference type="RefSeq" id="XP_008783952.2">
    <property type="nucleotide sequence ID" value="XM_008785730.3"/>
</dbReference>
<dbReference type="GeneID" id="103703031"/>
<dbReference type="Gene3D" id="1.25.40.10">
    <property type="entry name" value="Tetratricopeptide repeat domain"/>
    <property type="match status" value="1"/>
</dbReference>
<dbReference type="Proteomes" id="UP000228380">
    <property type="component" value="Chromosome 8"/>
</dbReference>
<gene>
    <name evidence="3" type="primary">LOC103703031</name>
</gene>
<organism evidence="2 3">
    <name type="scientific">Phoenix dactylifera</name>
    <name type="common">Date palm</name>
    <dbReference type="NCBI Taxonomy" id="42345"/>
    <lineage>
        <taxon>Eukaryota</taxon>
        <taxon>Viridiplantae</taxon>
        <taxon>Streptophyta</taxon>
        <taxon>Embryophyta</taxon>
        <taxon>Tracheophyta</taxon>
        <taxon>Spermatophyta</taxon>
        <taxon>Magnoliopsida</taxon>
        <taxon>Liliopsida</taxon>
        <taxon>Arecaceae</taxon>
        <taxon>Coryphoideae</taxon>
        <taxon>Phoeniceae</taxon>
        <taxon>Phoenix</taxon>
    </lineage>
</organism>
<name>A0A8B7BRM3_PHODC</name>
<dbReference type="KEGG" id="pda:103703031"/>
<dbReference type="AlphaFoldDB" id="A0A8B7BRM3"/>
<dbReference type="SUPFAM" id="SSF48452">
    <property type="entry name" value="TPR-like"/>
    <property type="match status" value="1"/>
</dbReference>
<evidence type="ECO:0000256" key="1">
    <source>
        <dbReference type="SAM" id="MobiDB-lite"/>
    </source>
</evidence>